<dbReference type="InParanoid" id="B9TGI1"/>
<name>B9TGI1_RICCO</name>
<protein>
    <submittedName>
        <fullName evidence="1">Uncharacterized protein</fullName>
    </submittedName>
</protein>
<sequence length="194" mass="20417">MIGLLATWRPQCVEQLEHMAIAELASVSVLRPVPLEGFLKTFTGNVVQDGSDDAARFGEAAAVVEVGKEAANSVGDKDVIDDRITEAVERATRARSALRAIDQCEVKKTMADSASAQSSTSSFPDEIAVSTGTMSHPFWPGTRTVVRRRISAISAGADASTGFPCPSNRPRASASFRPSSRNVSAAICGATCMA</sequence>
<gene>
    <name evidence="1" type="ORF">RCOM_1922020</name>
</gene>
<dbReference type="EMBL" id="EQ980668">
    <property type="protein sequence ID" value="EEF25032.1"/>
    <property type="molecule type" value="Genomic_DNA"/>
</dbReference>
<proteinExistence type="predicted"/>
<dbReference type="AlphaFoldDB" id="B9TGI1"/>
<reference evidence="2" key="1">
    <citation type="journal article" date="2010" name="Nat. Biotechnol.">
        <title>Draft genome sequence of the oilseed species Ricinus communis.</title>
        <authorList>
            <person name="Chan A.P."/>
            <person name="Crabtree J."/>
            <person name="Zhao Q."/>
            <person name="Lorenzi H."/>
            <person name="Orvis J."/>
            <person name="Puiu D."/>
            <person name="Melake-Berhan A."/>
            <person name="Jones K.M."/>
            <person name="Redman J."/>
            <person name="Chen G."/>
            <person name="Cahoon E.B."/>
            <person name="Gedil M."/>
            <person name="Stanke M."/>
            <person name="Haas B.J."/>
            <person name="Wortman J.R."/>
            <person name="Fraser-Liggett C.M."/>
            <person name="Ravel J."/>
            <person name="Rabinowicz P.D."/>
        </authorList>
    </citation>
    <scope>NUCLEOTIDE SEQUENCE [LARGE SCALE GENOMIC DNA]</scope>
    <source>
        <strain evidence="2">cv. Hale</strain>
    </source>
</reference>
<evidence type="ECO:0000313" key="2">
    <source>
        <dbReference type="Proteomes" id="UP000008311"/>
    </source>
</evidence>
<keyword evidence="2" id="KW-1185">Reference proteome</keyword>
<evidence type="ECO:0000313" key="1">
    <source>
        <dbReference type="EMBL" id="EEF25032.1"/>
    </source>
</evidence>
<accession>B9TGI1</accession>
<dbReference type="Proteomes" id="UP000008311">
    <property type="component" value="Unassembled WGS sequence"/>
</dbReference>
<organism evidence="1 2">
    <name type="scientific">Ricinus communis</name>
    <name type="common">Castor bean</name>
    <dbReference type="NCBI Taxonomy" id="3988"/>
    <lineage>
        <taxon>Eukaryota</taxon>
        <taxon>Viridiplantae</taxon>
        <taxon>Streptophyta</taxon>
        <taxon>Embryophyta</taxon>
        <taxon>Tracheophyta</taxon>
        <taxon>Spermatophyta</taxon>
        <taxon>Magnoliopsida</taxon>
        <taxon>eudicotyledons</taxon>
        <taxon>Gunneridae</taxon>
        <taxon>Pentapetalae</taxon>
        <taxon>rosids</taxon>
        <taxon>fabids</taxon>
        <taxon>Malpighiales</taxon>
        <taxon>Euphorbiaceae</taxon>
        <taxon>Acalyphoideae</taxon>
        <taxon>Acalypheae</taxon>
        <taxon>Ricinus</taxon>
    </lineage>
</organism>